<evidence type="ECO:0000256" key="5">
    <source>
        <dbReference type="ARBA" id="ARBA00022723"/>
    </source>
</evidence>
<dbReference type="STRING" id="588581.Cpap_2591"/>
<evidence type="ECO:0000256" key="3">
    <source>
        <dbReference type="ARBA" id="ARBA00022679"/>
    </source>
</evidence>
<dbReference type="GO" id="GO:0003824">
    <property type="term" value="F:catalytic activity"/>
    <property type="evidence" value="ECO:0007669"/>
    <property type="project" value="InterPro"/>
</dbReference>
<dbReference type="SFLD" id="SFLDG01082">
    <property type="entry name" value="B12-binding_domain_containing"/>
    <property type="match status" value="1"/>
</dbReference>
<feature type="domain" description="B12-binding" evidence="8">
    <location>
        <begin position="10"/>
        <end position="137"/>
    </location>
</feature>
<dbReference type="GO" id="GO:0051539">
    <property type="term" value="F:4 iron, 4 sulfur cluster binding"/>
    <property type="evidence" value="ECO:0007669"/>
    <property type="project" value="UniProtKB-KW"/>
</dbReference>
<dbReference type="InterPro" id="IPR034466">
    <property type="entry name" value="Methyltransferase_Class_B"/>
</dbReference>
<reference evidence="10" key="2">
    <citation type="submission" date="2011-01" db="EMBL/GenBank/DDBJ databases">
        <title>The Non-contiguous Finished genome of Clostridium papyrosolvens.</title>
        <authorList>
            <person name="Lucas S."/>
            <person name="Copeland A."/>
            <person name="Lapidus A."/>
            <person name="Cheng J.-F."/>
            <person name="Goodwin L."/>
            <person name="Pitluck S."/>
            <person name="Misra M."/>
            <person name="Chertkov O."/>
            <person name="Detter J.C."/>
            <person name="Han C."/>
            <person name="Tapia R."/>
            <person name="Land M."/>
            <person name="Hauser L."/>
            <person name="Kyrpides N."/>
            <person name="Ivanova N."/>
            <person name="Pagani I."/>
            <person name="Mouttaki H."/>
            <person name="He Z."/>
            <person name="Zhou J."/>
            <person name="Hemme C.L."/>
            <person name="Woyke T."/>
        </authorList>
    </citation>
    <scope>NUCLEOTIDE SEQUENCE [LARGE SCALE GENOMIC DNA]</scope>
    <source>
        <strain evidence="10">DSM 2782</strain>
    </source>
</reference>
<dbReference type="Pfam" id="PF04055">
    <property type="entry name" value="Radical_SAM"/>
    <property type="match status" value="1"/>
</dbReference>
<evidence type="ECO:0000313" key="10">
    <source>
        <dbReference type="EMBL" id="EGD48438.1"/>
    </source>
</evidence>
<dbReference type="SFLD" id="SFLDG01123">
    <property type="entry name" value="methyltransferase_(Class_B)"/>
    <property type="match status" value="1"/>
</dbReference>
<dbReference type="PANTHER" id="PTHR43409:SF7">
    <property type="entry name" value="BLL1977 PROTEIN"/>
    <property type="match status" value="1"/>
</dbReference>
<dbReference type="PANTHER" id="PTHR43409">
    <property type="entry name" value="ANAEROBIC MAGNESIUM-PROTOPORPHYRIN IX MONOMETHYL ESTER CYCLASE-RELATED"/>
    <property type="match status" value="1"/>
</dbReference>
<reference evidence="10" key="1">
    <citation type="submission" date="2009-07" db="EMBL/GenBank/DDBJ databases">
        <authorList>
            <consortium name="US DOE Joint Genome Institute (JGI-PGF)"/>
            <person name="Lucas S."/>
            <person name="Copeland A."/>
            <person name="Lapidus A."/>
            <person name="Glavina del Rio T."/>
            <person name="Tice H."/>
            <person name="Bruce D."/>
            <person name="Goodwin L."/>
            <person name="Pitluck S."/>
            <person name="Larimer F."/>
            <person name="Land M.L."/>
            <person name="Mouttaki H."/>
            <person name="He Z."/>
            <person name="Zhou J."/>
            <person name="Hemme C.L."/>
        </authorList>
    </citation>
    <scope>NUCLEOTIDE SEQUENCE</scope>
    <source>
        <strain evidence="10">DSM 2782</strain>
    </source>
</reference>
<evidence type="ECO:0000259" key="9">
    <source>
        <dbReference type="PROSITE" id="PS51918"/>
    </source>
</evidence>
<dbReference type="InterPro" id="IPR006158">
    <property type="entry name" value="Cobalamin-bd"/>
</dbReference>
<dbReference type="SUPFAM" id="SSF102114">
    <property type="entry name" value="Radical SAM enzymes"/>
    <property type="match status" value="1"/>
</dbReference>
<dbReference type="GO" id="GO:0046872">
    <property type="term" value="F:metal ion binding"/>
    <property type="evidence" value="ECO:0007669"/>
    <property type="project" value="UniProtKB-KW"/>
</dbReference>
<dbReference type="eggNOG" id="COG1032">
    <property type="taxonomic scope" value="Bacteria"/>
</dbReference>
<dbReference type="Pfam" id="PF02310">
    <property type="entry name" value="B12-binding"/>
    <property type="match status" value="1"/>
</dbReference>
<comment type="caution">
    <text evidence="10">The sequence shown here is derived from an EMBL/GenBank/DDBJ whole genome shotgun (WGS) entry which is preliminary data.</text>
</comment>
<dbReference type="Proteomes" id="UP000003860">
    <property type="component" value="Unassembled WGS sequence"/>
</dbReference>
<dbReference type="SMART" id="SM00729">
    <property type="entry name" value="Elp3"/>
    <property type="match status" value="1"/>
</dbReference>
<proteinExistence type="predicted"/>
<dbReference type="InterPro" id="IPR013785">
    <property type="entry name" value="Aldolase_TIM"/>
</dbReference>
<dbReference type="GO" id="GO:0005829">
    <property type="term" value="C:cytosol"/>
    <property type="evidence" value="ECO:0007669"/>
    <property type="project" value="TreeGrafter"/>
</dbReference>
<evidence type="ECO:0000256" key="1">
    <source>
        <dbReference type="ARBA" id="ARBA00001966"/>
    </source>
</evidence>
<dbReference type="SFLD" id="SFLDS00029">
    <property type="entry name" value="Radical_SAM"/>
    <property type="match status" value="1"/>
</dbReference>
<comment type="cofactor">
    <cofactor evidence="1">
        <name>[4Fe-4S] cluster</name>
        <dbReference type="ChEBI" id="CHEBI:49883"/>
    </cofactor>
</comment>
<dbReference type="Gene3D" id="3.20.20.70">
    <property type="entry name" value="Aldolase class I"/>
    <property type="match status" value="1"/>
</dbReference>
<accession>F1TBN4</accession>
<dbReference type="InterPro" id="IPR051198">
    <property type="entry name" value="BchE-like"/>
</dbReference>
<dbReference type="GO" id="GO:0031419">
    <property type="term" value="F:cobalamin binding"/>
    <property type="evidence" value="ECO:0007669"/>
    <property type="project" value="InterPro"/>
</dbReference>
<evidence type="ECO:0000256" key="6">
    <source>
        <dbReference type="ARBA" id="ARBA00023004"/>
    </source>
</evidence>
<keyword evidence="6" id="KW-0408">Iron</keyword>
<evidence type="ECO:0000313" key="11">
    <source>
        <dbReference type="Proteomes" id="UP000003860"/>
    </source>
</evidence>
<keyword evidence="4" id="KW-0949">S-adenosyl-L-methionine</keyword>
<protein>
    <submittedName>
        <fullName evidence="10">Cobalamin B12-binding domain protein</fullName>
    </submittedName>
</protein>
<keyword evidence="5" id="KW-0479">Metal-binding</keyword>
<keyword evidence="3" id="KW-0808">Transferase</keyword>
<sequence length="451" mass="52352">MNILLVQPVTISSLLYMDKIFMHEPIALEYVGAALKDEHNVEIIDMRIESDLKSKLEQFKPQVVGFTGYTINVNTIIELSKLVKELNPTAKVVIGGHHATVCPHDFYVPTIDGIFIGEGVCTFKEYVKALQDNTDIALVDGMAFNNNGEFVRNKDREYPQLDEFRFPDRSLTEKYRDNYFMEDFKPLATMRTSRGCVFKCKFCTLWKLAGGKYYVRDPKCTVEELKQIKEPYVFFADDESFIDFRYMDALADEIMKAGIKKKYYAYVRSDTVIHNTDLIRKWASVGLAKVHMGIESHRESDLVNWNKRNSVENNVKAIRLAEEMGIEVTATFIINQDYDSDDFDGLRKFVANSNIKSSFFSVLTPLPGTDLYKEVEEQLILKNYDYFDMIHTVLPTKLSIRRFYTEYANLYIQSNKHNFKNKDASDYTKPIMIEMFTNLRKIGRDYKTVDE</sequence>
<dbReference type="PROSITE" id="PS51332">
    <property type="entry name" value="B12_BINDING"/>
    <property type="match status" value="1"/>
</dbReference>
<evidence type="ECO:0000256" key="4">
    <source>
        <dbReference type="ARBA" id="ARBA00022691"/>
    </source>
</evidence>
<evidence type="ECO:0000256" key="2">
    <source>
        <dbReference type="ARBA" id="ARBA00022603"/>
    </source>
</evidence>
<dbReference type="CDD" id="cd01335">
    <property type="entry name" value="Radical_SAM"/>
    <property type="match status" value="1"/>
</dbReference>
<organism evidence="10 11">
    <name type="scientific">Ruminiclostridium papyrosolvens DSM 2782</name>
    <dbReference type="NCBI Taxonomy" id="588581"/>
    <lineage>
        <taxon>Bacteria</taxon>
        <taxon>Bacillati</taxon>
        <taxon>Bacillota</taxon>
        <taxon>Clostridia</taxon>
        <taxon>Eubacteriales</taxon>
        <taxon>Oscillospiraceae</taxon>
        <taxon>Ruminiclostridium</taxon>
    </lineage>
</organism>
<keyword evidence="7" id="KW-0411">Iron-sulfur</keyword>
<dbReference type="AlphaFoldDB" id="F1TBN4"/>
<keyword evidence="2" id="KW-0489">Methyltransferase</keyword>
<dbReference type="InterPro" id="IPR006638">
    <property type="entry name" value="Elp3/MiaA/NifB-like_rSAM"/>
</dbReference>
<name>F1TBN4_9FIRM</name>
<evidence type="ECO:0000256" key="7">
    <source>
        <dbReference type="ARBA" id="ARBA00023014"/>
    </source>
</evidence>
<keyword evidence="11" id="KW-1185">Reference proteome</keyword>
<dbReference type="OrthoDB" id="2990459at2"/>
<dbReference type="CDD" id="cd02068">
    <property type="entry name" value="radical_SAM_B12_BD"/>
    <property type="match status" value="1"/>
</dbReference>
<dbReference type="EMBL" id="ACXX02000004">
    <property type="protein sequence ID" value="EGD48438.1"/>
    <property type="molecule type" value="Genomic_DNA"/>
</dbReference>
<dbReference type="RefSeq" id="WP_004618601.1">
    <property type="nucleotide sequence ID" value="NZ_ACXX02000004.1"/>
</dbReference>
<dbReference type="Gene3D" id="3.40.50.280">
    <property type="entry name" value="Cobalamin-binding domain"/>
    <property type="match status" value="1"/>
</dbReference>
<gene>
    <name evidence="10" type="ORF">Cpap_2591</name>
</gene>
<evidence type="ECO:0000259" key="8">
    <source>
        <dbReference type="PROSITE" id="PS51332"/>
    </source>
</evidence>
<feature type="domain" description="Radical SAM core" evidence="9">
    <location>
        <begin position="182"/>
        <end position="397"/>
    </location>
</feature>
<dbReference type="InterPro" id="IPR058240">
    <property type="entry name" value="rSAM_sf"/>
</dbReference>
<dbReference type="InterPro" id="IPR007197">
    <property type="entry name" value="rSAM"/>
</dbReference>
<dbReference type="PROSITE" id="PS51918">
    <property type="entry name" value="RADICAL_SAM"/>
    <property type="match status" value="1"/>
</dbReference>